<evidence type="ECO:0000256" key="2">
    <source>
        <dbReference type="ARBA" id="ARBA00023125"/>
    </source>
</evidence>
<dbReference type="Gene3D" id="1.20.120.530">
    <property type="entry name" value="GntR ligand-binding domain-like"/>
    <property type="match status" value="1"/>
</dbReference>
<dbReference type="EMBL" id="CADIKM010000191">
    <property type="protein sequence ID" value="CAB3809673.1"/>
    <property type="molecule type" value="Genomic_DNA"/>
</dbReference>
<evidence type="ECO:0000256" key="1">
    <source>
        <dbReference type="ARBA" id="ARBA00023015"/>
    </source>
</evidence>
<feature type="domain" description="GntR C-terminal" evidence="4">
    <location>
        <begin position="54"/>
        <end position="133"/>
    </location>
</feature>
<evidence type="ECO:0000256" key="3">
    <source>
        <dbReference type="ARBA" id="ARBA00023163"/>
    </source>
</evidence>
<name>A0A6S7BQE4_9BURK</name>
<dbReference type="SUPFAM" id="SSF48008">
    <property type="entry name" value="GntR ligand-binding domain-like"/>
    <property type="match status" value="1"/>
</dbReference>
<dbReference type="Pfam" id="PF07729">
    <property type="entry name" value="FCD"/>
    <property type="match status" value="1"/>
</dbReference>
<keyword evidence="6" id="KW-1185">Reference proteome</keyword>
<accession>A0A6S7BQE4</accession>
<sequence length="146" mass="16000">MALSTNAWTTRLGVAAADGTTGVRSDETLDARCLPGRTHSAAGDKRNHWFGVERDNARCVADDYQFHQAILKAAHNPALLETCKFLSIAMNETIASTPKVDIPEPDYDAHRSLIDAIESRSSDIAEKAVRDFMNFILVALPEVSRS</sequence>
<reference evidence="5 6" key="1">
    <citation type="submission" date="2020-04" db="EMBL/GenBank/DDBJ databases">
        <authorList>
            <person name="De Canck E."/>
        </authorList>
    </citation>
    <scope>NUCLEOTIDE SEQUENCE [LARGE SCALE GENOMIC DNA]</scope>
    <source>
        <strain evidence="5 6">LMG 28138</strain>
    </source>
</reference>
<keyword evidence="1" id="KW-0805">Transcription regulation</keyword>
<dbReference type="Proteomes" id="UP000494115">
    <property type="component" value="Unassembled WGS sequence"/>
</dbReference>
<gene>
    <name evidence="5" type="ORF">LMG28138_06113</name>
</gene>
<dbReference type="InterPro" id="IPR011711">
    <property type="entry name" value="GntR_C"/>
</dbReference>
<dbReference type="InterPro" id="IPR008920">
    <property type="entry name" value="TF_FadR/GntR_C"/>
</dbReference>
<protein>
    <recommendedName>
        <fullName evidence="4">GntR C-terminal domain-containing protein</fullName>
    </recommendedName>
</protein>
<evidence type="ECO:0000313" key="6">
    <source>
        <dbReference type="Proteomes" id="UP000494115"/>
    </source>
</evidence>
<dbReference type="AlphaFoldDB" id="A0A6S7BQE4"/>
<proteinExistence type="predicted"/>
<evidence type="ECO:0000313" key="5">
    <source>
        <dbReference type="EMBL" id="CAB3809673.1"/>
    </source>
</evidence>
<organism evidence="5 6">
    <name type="scientific">Pararobbsia alpina</name>
    <dbReference type="NCBI Taxonomy" id="621374"/>
    <lineage>
        <taxon>Bacteria</taxon>
        <taxon>Pseudomonadati</taxon>
        <taxon>Pseudomonadota</taxon>
        <taxon>Betaproteobacteria</taxon>
        <taxon>Burkholderiales</taxon>
        <taxon>Burkholderiaceae</taxon>
        <taxon>Pararobbsia</taxon>
    </lineage>
</organism>
<keyword evidence="2" id="KW-0238">DNA-binding</keyword>
<keyword evidence="3" id="KW-0804">Transcription</keyword>
<dbReference type="GO" id="GO:0003677">
    <property type="term" value="F:DNA binding"/>
    <property type="evidence" value="ECO:0007669"/>
    <property type="project" value="UniProtKB-KW"/>
</dbReference>
<evidence type="ECO:0000259" key="4">
    <source>
        <dbReference type="Pfam" id="PF07729"/>
    </source>
</evidence>